<dbReference type="Proteomes" id="UP000784294">
    <property type="component" value="Unassembled WGS sequence"/>
</dbReference>
<comment type="caution">
    <text evidence="1">The sequence shown here is derived from an EMBL/GenBank/DDBJ whole genome shotgun (WGS) entry which is preliminary data.</text>
</comment>
<organism evidence="1 2">
    <name type="scientific">Protopolystoma xenopodis</name>
    <dbReference type="NCBI Taxonomy" id="117903"/>
    <lineage>
        <taxon>Eukaryota</taxon>
        <taxon>Metazoa</taxon>
        <taxon>Spiralia</taxon>
        <taxon>Lophotrochozoa</taxon>
        <taxon>Platyhelminthes</taxon>
        <taxon>Monogenea</taxon>
        <taxon>Polyopisthocotylea</taxon>
        <taxon>Polystomatidea</taxon>
        <taxon>Polystomatidae</taxon>
        <taxon>Protopolystoma</taxon>
    </lineage>
</organism>
<evidence type="ECO:0000313" key="2">
    <source>
        <dbReference type="Proteomes" id="UP000784294"/>
    </source>
</evidence>
<gene>
    <name evidence="1" type="ORF">PXEA_LOCUS27744</name>
</gene>
<reference evidence="1" key="1">
    <citation type="submission" date="2018-11" db="EMBL/GenBank/DDBJ databases">
        <authorList>
            <consortium name="Pathogen Informatics"/>
        </authorList>
    </citation>
    <scope>NUCLEOTIDE SEQUENCE</scope>
</reference>
<name>A0A448XDY5_9PLAT</name>
<evidence type="ECO:0000313" key="1">
    <source>
        <dbReference type="EMBL" id="VEL34304.1"/>
    </source>
</evidence>
<sequence length="109" mass="12262">MFLRFACIVSLAILRAKLRTRQRDKSSRSLDQRSTENSYTFTPLSVLVYLSTLYYLIQIPPYHNLSLVYIPLIKRCALVGKFNLASSHMLFTLAPSLSIGSCLRSGSAS</sequence>
<proteinExistence type="predicted"/>
<keyword evidence="2" id="KW-1185">Reference proteome</keyword>
<dbReference type="AlphaFoldDB" id="A0A448XDY5"/>
<protein>
    <submittedName>
        <fullName evidence="1">Uncharacterized protein</fullName>
    </submittedName>
</protein>
<dbReference type="EMBL" id="CAAALY010247391">
    <property type="protein sequence ID" value="VEL34304.1"/>
    <property type="molecule type" value="Genomic_DNA"/>
</dbReference>
<accession>A0A448XDY5</accession>